<sequence>MNNQTKNNILAIVTIDESKVIGGSVPTFLARDEKERERIAILLSKVTLGMIHDLENGCYIIVRH</sequence>
<comment type="caution">
    <text evidence="1">The sequence shown here is derived from an EMBL/GenBank/DDBJ whole genome shotgun (WGS) entry which is preliminary data.</text>
</comment>
<gene>
    <name evidence="1" type="ORF">FYJ27_10635</name>
</gene>
<dbReference type="RefSeq" id="WP_154484833.1">
    <property type="nucleotide sequence ID" value="NZ_JBCLQA010000016.1"/>
</dbReference>
<dbReference type="EMBL" id="VULR01000017">
    <property type="protein sequence ID" value="MSS44163.1"/>
    <property type="molecule type" value="Genomic_DNA"/>
</dbReference>
<name>A0A844FJ78_9FIRM</name>
<accession>A0A844FJ78</accession>
<dbReference type="OrthoDB" id="1955035at2"/>
<dbReference type="AlphaFoldDB" id="A0A844FJ78"/>
<proteinExistence type="predicted"/>
<organism evidence="1 2">
    <name type="scientific">Anaerosalibacter bizertensis</name>
    <dbReference type="NCBI Taxonomy" id="932217"/>
    <lineage>
        <taxon>Bacteria</taxon>
        <taxon>Bacillati</taxon>
        <taxon>Bacillota</taxon>
        <taxon>Tissierellia</taxon>
        <taxon>Tissierellales</taxon>
        <taxon>Sporanaerobacteraceae</taxon>
        <taxon>Anaerosalibacter</taxon>
    </lineage>
</organism>
<protein>
    <submittedName>
        <fullName evidence="1">Uncharacterized protein</fullName>
    </submittedName>
</protein>
<evidence type="ECO:0000313" key="1">
    <source>
        <dbReference type="EMBL" id="MSS44163.1"/>
    </source>
</evidence>
<reference evidence="1 2" key="1">
    <citation type="submission" date="2019-08" db="EMBL/GenBank/DDBJ databases">
        <title>In-depth cultivation of the pig gut microbiome towards novel bacterial diversity and tailored functional studies.</title>
        <authorList>
            <person name="Wylensek D."/>
            <person name="Hitch T.C.A."/>
            <person name="Clavel T."/>
        </authorList>
    </citation>
    <scope>NUCLEOTIDE SEQUENCE [LARGE SCALE GENOMIC DNA]</scope>
    <source>
        <strain evidence="1 2">Med78-601-WT-4W-RMD-3</strain>
    </source>
</reference>
<evidence type="ECO:0000313" key="2">
    <source>
        <dbReference type="Proteomes" id="UP000462760"/>
    </source>
</evidence>
<dbReference type="Proteomes" id="UP000462760">
    <property type="component" value="Unassembled WGS sequence"/>
</dbReference>
<dbReference type="Pfam" id="PF21835">
    <property type="entry name" value="YIEGIA_cap"/>
    <property type="match status" value="1"/>
</dbReference>
<dbReference type="InterPro" id="IPR054055">
    <property type="entry name" value="YpzH"/>
</dbReference>